<evidence type="ECO:0000313" key="2">
    <source>
        <dbReference type="Proteomes" id="UP000324222"/>
    </source>
</evidence>
<proteinExistence type="predicted"/>
<comment type="caution">
    <text evidence="1">The sequence shown here is derived from an EMBL/GenBank/DDBJ whole genome shotgun (WGS) entry which is preliminary data.</text>
</comment>
<sequence length="86" mass="9552">MGLASVVAVCEFVWKSRKLATEEHASVWTEMSKELKFALSCDSSSKPVRKKLSDHENGPSYLSMNNTFGSSFTASHYSFLSKEPIS</sequence>
<dbReference type="EMBL" id="VSRR010081965">
    <property type="protein sequence ID" value="MPC89723.1"/>
    <property type="molecule type" value="Genomic_DNA"/>
</dbReference>
<dbReference type="Proteomes" id="UP000324222">
    <property type="component" value="Unassembled WGS sequence"/>
</dbReference>
<reference evidence="1 2" key="1">
    <citation type="submission" date="2019-05" db="EMBL/GenBank/DDBJ databases">
        <title>Another draft genome of Portunus trituberculatus and its Hox gene families provides insights of decapod evolution.</title>
        <authorList>
            <person name="Jeong J.-H."/>
            <person name="Song I."/>
            <person name="Kim S."/>
            <person name="Choi T."/>
            <person name="Kim D."/>
            <person name="Ryu S."/>
            <person name="Kim W."/>
        </authorList>
    </citation>
    <scope>NUCLEOTIDE SEQUENCE [LARGE SCALE GENOMIC DNA]</scope>
    <source>
        <tissue evidence="1">Muscle</tissue>
    </source>
</reference>
<dbReference type="OrthoDB" id="5984008at2759"/>
<keyword evidence="2" id="KW-1185">Reference proteome</keyword>
<evidence type="ECO:0000313" key="1">
    <source>
        <dbReference type="EMBL" id="MPC89723.1"/>
    </source>
</evidence>
<gene>
    <name evidence="1" type="ORF">E2C01_084682</name>
</gene>
<name>A0A5B7J5G9_PORTR</name>
<dbReference type="AlphaFoldDB" id="A0A5B7J5G9"/>
<organism evidence="1 2">
    <name type="scientific">Portunus trituberculatus</name>
    <name type="common">Swimming crab</name>
    <name type="synonym">Neptunus trituberculatus</name>
    <dbReference type="NCBI Taxonomy" id="210409"/>
    <lineage>
        <taxon>Eukaryota</taxon>
        <taxon>Metazoa</taxon>
        <taxon>Ecdysozoa</taxon>
        <taxon>Arthropoda</taxon>
        <taxon>Crustacea</taxon>
        <taxon>Multicrustacea</taxon>
        <taxon>Malacostraca</taxon>
        <taxon>Eumalacostraca</taxon>
        <taxon>Eucarida</taxon>
        <taxon>Decapoda</taxon>
        <taxon>Pleocyemata</taxon>
        <taxon>Brachyura</taxon>
        <taxon>Eubrachyura</taxon>
        <taxon>Portunoidea</taxon>
        <taxon>Portunidae</taxon>
        <taxon>Portuninae</taxon>
        <taxon>Portunus</taxon>
    </lineage>
</organism>
<accession>A0A5B7J5G9</accession>
<protein>
    <submittedName>
        <fullName evidence="1">Uncharacterized protein</fullName>
    </submittedName>
</protein>